<evidence type="ECO:0000313" key="3">
    <source>
        <dbReference type="EMBL" id="KAG2425903.1"/>
    </source>
</evidence>
<feature type="compositionally biased region" description="Low complexity" evidence="2">
    <location>
        <begin position="290"/>
        <end position="300"/>
    </location>
</feature>
<comment type="caution">
    <text evidence="3">The sequence shown here is derived from an EMBL/GenBank/DDBJ whole genome shotgun (WGS) entry which is preliminary data.</text>
</comment>
<feature type="region of interest" description="Disordered" evidence="2">
    <location>
        <begin position="153"/>
        <end position="206"/>
    </location>
</feature>
<dbReference type="Proteomes" id="UP000613740">
    <property type="component" value="Unassembled WGS sequence"/>
</dbReference>
<feature type="compositionally biased region" description="Low complexity" evidence="2">
    <location>
        <begin position="307"/>
        <end position="322"/>
    </location>
</feature>
<sequence length="415" mass="42487">MPLAAHVAAPAAGAAAAAAATGALRSRSVPLPAWGGGAQLAVPETVSAAATTMAAAGPLPPRPLAFGSPRTFNVADCHDVPQLQYAVLHLQQAYRQCQEKINEQHGEIGDLRQELTTVKRRKTTLEAAARQSILSMGQCRDSLAAGLAASVGGGGGRGDDGSGGGNGAVRRRGAGTVRQGGSAGGACRRSDNGSSGGGSGDTAAEQTVPDCYMERIELPVINSRYNSGGFAVPLVQLWRLMIEKSPFFWPPDMDAFVKGKNPGHLAERAPNTDAGAETAGRDTPAEGGTAPPQQAVAGEVAAGGMGQAQQTGAGAAAGAQEQPRPVSCLSNLSREISRQCGHEPTVLTREQAAALNRGAGQFAIKNAAKGSILMTAADVATILPRRFNGVSQWPSDLAAELVNAAALPRDKWRIN</sequence>
<gene>
    <name evidence="3" type="ORF">HYH02_014903</name>
</gene>
<reference evidence="3" key="1">
    <citation type="journal article" date="2020" name="bioRxiv">
        <title>Comparative genomics of Chlamydomonas.</title>
        <authorList>
            <person name="Craig R.J."/>
            <person name="Hasan A.R."/>
            <person name="Ness R.W."/>
            <person name="Keightley P.D."/>
        </authorList>
    </citation>
    <scope>NUCLEOTIDE SEQUENCE</scope>
    <source>
        <strain evidence="3">CCAP 11/173</strain>
    </source>
</reference>
<evidence type="ECO:0000256" key="1">
    <source>
        <dbReference type="SAM" id="Coils"/>
    </source>
</evidence>
<keyword evidence="1" id="KW-0175">Coiled coil</keyword>
<feature type="coiled-coil region" evidence="1">
    <location>
        <begin position="94"/>
        <end position="128"/>
    </location>
</feature>
<dbReference type="AlphaFoldDB" id="A0A835SER7"/>
<keyword evidence="4" id="KW-1185">Reference proteome</keyword>
<evidence type="ECO:0000256" key="2">
    <source>
        <dbReference type="SAM" id="MobiDB-lite"/>
    </source>
</evidence>
<dbReference type="EMBL" id="JAEHOD010000111">
    <property type="protein sequence ID" value="KAG2425903.1"/>
    <property type="molecule type" value="Genomic_DNA"/>
</dbReference>
<feature type="region of interest" description="Disordered" evidence="2">
    <location>
        <begin position="261"/>
        <end position="323"/>
    </location>
</feature>
<proteinExistence type="predicted"/>
<name>A0A835SER7_9CHLO</name>
<accession>A0A835SER7</accession>
<feature type="compositionally biased region" description="Gly residues" evidence="2">
    <location>
        <begin position="153"/>
        <end position="167"/>
    </location>
</feature>
<organism evidence="3 4">
    <name type="scientific">Chlamydomonas schloesseri</name>
    <dbReference type="NCBI Taxonomy" id="2026947"/>
    <lineage>
        <taxon>Eukaryota</taxon>
        <taxon>Viridiplantae</taxon>
        <taxon>Chlorophyta</taxon>
        <taxon>core chlorophytes</taxon>
        <taxon>Chlorophyceae</taxon>
        <taxon>CS clade</taxon>
        <taxon>Chlamydomonadales</taxon>
        <taxon>Chlamydomonadaceae</taxon>
        <taxon>Chlamydomonas</taxon>
    </lineage>
</organism>
<evidence type="ECO:0000313" key="4">
    <source>
        <dbReference type="Proteomes" id="UP000613740"/>
    </source>
</evidence>
<protein>
    <submittedName>
        <fullName evidence="3">Uncharacterized protein</fullName>
    </submittedName>
</protein>